<evidence type="ECO:0000259" key="5">
    <source>
        <dbReference type="PROSITE" id="PS50975"/>
    </source>
</evidence>
<evidence type="ECO:0000313" key="6">
    <source>
        <dbReference type="EMBL" id="TCC38224.1"/>
    </source>
</evidence>
<accession>A0A4R0IZU7</accession>
<dbReference type="PANTHER" id="PTHR43585:SF2">
    <property type="entry name" value="ATP-GRASP ENZYME FSQD"/>
    <property type="match status" value="1"/>
</dbReference>
<gene>
    <name evidence="6" type="ORF">E0H92_17420</name>
</gene>
<evidence type="ECO:0000256" key="3">
    <source>
        <dbReference type="ARBA" id="ARBA00022840"/>
    </source>
</evidence>
<dbReference type="Pfam" id="PF13535">
    <property type="entry name" value="ATP-grasp_4"/>
    <property type="match status" value="1"/>
</dbReference>
<dbReference type="SUPFAM" id="SSF56059">
    <property type="entry name" value="Glutathione synthetase ATP-binding domain-like"/>
    <property type="match status" value="1"/>
</dbReference>
<dbReference type="Gene3D" id="3.30.470.20">
    <property type="entry name" value="ATP-grasp fold, B domain"/>
    <property type="match status" value="1"/>
</dbReference>
<dbReference type="GO" id="GO:0016874">
    <property type="term" value="F:ligase activity"/>
    <property type="evidence" value="ECO:0007669"/>
    <property type="project" value="UniProtKB-KW"/>
</dbReference>
<dbReference type="GO" id="GO:0046872">
    <property type="term" value="F:metal ion binding"/>
    <property type="evidence" value="ECO:0007669"/>
    <property type="project" value="InterPro"/>
</dbReference>
<keyword evidence="2 4" id="KW-0547">Nucleotide-binding</keyword>
<reference evidence="6 7" key="1">
    <citation type="submission" date="2019-02" db="EMBL/GenBank/DDBJ databases">
        <title>Kribbella capetownensis sp. nov. and Kribbella speibonae sp. nov., isolated from soil.</title>
        <authorList>
            <person name="Curtis S.M."/>
            <person name="Norton I."/>
            <person name="Everest G.J."/>
            <person name="Meyers P.R."/>
        </authorList>
    </citation>
    <scope>NUCLEOTIDE SEQUENCE [LARGE SCALE GENOMIC DNA]</scope>
    <source>
        <strain evidence="6 7">YM55</strain>
    </source>
</reference>
<dbReference type="Proteomes" id="UP000294225">
    <property type="component" value="Unassembled WGS sequence"/>
</dbReference>
<keyword evidence="3 4" id="KW-0067">ATP-binding</keyword>
<dbReference type="PROSITE" id="PS50975">
    <property type="entry name" value="ATP_GRASP"/>
    <property type="match status" value="1"/>
</dbReference>
<comment type="caution">
    <text evidence="6">The sequence shown here is derived from an EMBL/GenBank/DDBJ whole genome shotgun (WGS) entry which is preliminary data.</text>
</comment>
<dbReference type="PANTHER" id="PTHR43585">
    <property type="entry name" value="FUMIPYRROLE BIOSYNTHESIS PROTEIN C"/>
    <property type="match status" value="1"/>
</dbReference>
<dbReference type="InterPro" id="IPR052032">
    <property type="entry name" value="ATP-dep_AA_Ligase"/>
</dbReference>
<sequence>MGGRSGTTADGRAGMTDTLPTVVIPFVPGAASPVRIVQAAKDLAQIRFLVPRGTRGELLEVLRQLAPCAEAELDGDRFVVPAELRDLSLAAVVTFAEQLLAPTAFLAEELSLPNNAAAVRAGALRKSGQRKLLAAAGVERTKAAAVRDPAALVAAVDYVGTPCVVKPDGGSGSTRTYLVSGPEDLEQLGRELTAAVEAGPMVVEELLCGRTSGPWGDYVSVETVSAGGVHRVLGITGKLPLAPPFRERGHVFPATVDDDLAQACESLAVRALTAIGLREGPAHLELKLTGTGPRIIEVNSRLGGYVDEVWAAAGVVSPVRTVLAAALGRPGALDPPQPSSVGWYWASHAPMEARRLLELDGLKEARRLEDVRYVGRNRRPGESVDWRNGWADHLALVFGSSSDHEAALATIDRLEQLVTGTFEFGG</sequence>
<protein>
    <submittedName>
        <fullName evidence="6">ATP-grasp domain-containing protein</fullName>
    </submittedName>
</protein>
<evidence type="ECO:0000256" key="2">
    <source>
        <dbReference type="ARBA" id="ARBA00022741"/>
    </source>
</evidence>
<name>A0A4R0IZU7_9ACTN</name>
<evidence type="ECO:0000256" key="4">
    <source>
        <dbReference type="PROSITE-ProRule" id="PRU00409"/>
    </source>
</evidence>
<dbReference type="InterPro" id="IPR011761">
    <property type="entry name" value="ATP-grasp"/>
</dbReference>
<evidence type="ECO:0000313" key="7">
    <source>
        <dbReference type="Proteomes" id="UP000294225"/>
    </source>
</evidence>
<evidence type="ECO:0000256" key="1">
    <source>
        <dbReference type="ARBA" id="ARBA00022598"/>
    </source>
</evidence>
<feature type="domain" description="ATP-grasp" evidence="5">
    <location>
        <begin position="130"/>
        <end position="327"/>
    </location>
</feature>
<dbReference type="GO" id="GO:0005524">
    <property type="term" value="F:ATP binding"/>
    <property type="evidence" value="ECO:0007669"/>
    <property type="project" value="UniProtKB-UniRule"/>
</dbReference>
<dbReference type="EMBL" id="SJKC01000002">
    <property type="protein sequence ID" value="TCC38224.1"/>
    <property type="molecule type" value="Genomic_DNA"/>
</dbReference>
<organism evidence="6 7">
    <name type="scientific">Kribbella speibonae</name>
    <dbReference type="NCBI Taxonomy" id="1572660"/>
    <lineage>
        <taxon>Bacteria</taxon>
        <taxon>Bacillati</taxon>
        <taxon>Actinomycetota</taxon>
        <taxon>Actinomycetes</taxon>
        <taxon>Propionibacteriales</taxon>
        <taxon>Kribbellaceae</taxon>
        <taxon>Kribbella</taxon>
    </lineage>
</organism>
<proteinExistence type="predicted"/>
<dbReference type="AlphaFoldDB" id="A0A4R0IZU7"/>
<keyword evidence="1" id="KW-0436">Ligase</keyword>